<keyword evidence="2 5" id="KW-0812">Transmembrane</keyword>
<keyword evidence="5" id="KW-0813">Transport</keyword>
<dbReference type="GO" id="GO:0005886">
    <property type="term" value="C:plasma membrane"/>
    <property type="evidence" value="ECO:0007669"/>
    <property type="project" value="UniProtKB-SubCell"/>
</dbReference>
<evidence type="ECO:0000256" key="1">
    <source>
        <dbReference type="ARBA" id="ARBA00004651"/>
    </source>
</evidence>
<dbReference type="SUPFAM" id="SSF161098">
    <property type="entry name" value="MetI-like"/>
    <property type="match status" value="1"/>
</dbReference>
<dbReference type="Gene3D" id="1.10.3720.10">
    <property type="entry name" value="MetI-like"/>
    <property type="match status" value="1"/>
</dbReference>
<evidence type="ECO:0000256" key="2">
    <source>
        <dbReference type="ARBA" id="ARBA00022692"/>
    </source>
</evidence>
<evidence type="ECO:0000256" key="4">
    <source>
        <dbReference type="ARBA" id="ARBA00023136"/>
    </source>
</evidence>
<feature type="transmembrane region" description="Helical" evidence="5">
    <location>
        <begin position="197"/>
        <end position="218"/>
    </location>
</feature>
<protein>
    <submittedName>
        <fullName evidence="7">Peptide/nickel transport system permease protein</fullName>
    </submittedName>
</protein>
<name>A0A1M6FLH4_9RHOB</name>
<dbReference type="OrthoDB" id="9807402at2"/>
<dbReference type="STRING" id="1447782.SAMN05444417_2387"/>
<dbReference type="PANTHER" id="PTHR43376:SF1">
    <property type="entry name" value="OLIGOPEPTIDE TRANSPORT SYSTEM PERMEASE PROTEIN"/>
    <property type="match status" value="1"/>
</dbReference>
<evidence type="ECO:0000256" key="3">
    <source>
        <dbReference type="ARBA" id="ARBA00022989"/>
    </source>
</evidence>
<evidence type="ECO:0000313" key="8">
    <source>
        <dbReference type="Proteomes" id="UP000184292"/>
    </source>
</evidence>
<feature type="transmembrane region" description="Helical" evidence="5">
    <location>
        <begin position="157"/>
        <end position="177"/>
    </location>
</feature>
<dbReference type="InterPro" id="IPR000515">
    <property type="entry name" value="MetI-like"/>
</dbReference>
<dbReference type="Proteomes" id="UP000184292">
    <property type="component" value="Unassembled WGS sequence"/>
</dbReference>
<feature type="domain" description="ABC transmembrane type-1" evidence="6">
    <location>
        <begin position="108"/>
        <end position="320"/>
    </location>
</feature>
<feature type="transmembrane region" description="Helical" evidence="5">
    <location>
        <begin position="301"/>
        <end position="323"/>
    </location>
</feature>
<feature type="transmembrane region" description="Helical" evidence="5">
    <location>
        <begin position="260"/>
        <end position="281"/>
    </location>
</feature>
<dbReference type="Pfam" id="PF00528">
    <property type="entry name" value="BPD_transp_1"/>
    <property type="match status" value="1"/>
</dbReference>
<comment type="similarity">
    <text evidence="5">Belongs to the binding-protein-dependent transport system permease family.</text>
</comment>
<dbReference type="CDD" id="cd06261">
    <property type="entry name" value="TM_PBP2"/>
    <property type="match status" value="1"/>
</dbReference>
<dbReference type="PANTHER" id="PTHR43376">
    <property type="entry name" value="OLIGOPEPTIDE TRANSPORT SYSTEM PERMEASE PROTEIN"/>
    <property type="match status" value="1"/>
</dbReference>
<evidence type="ECO:0000259" key="6">
    <source>
        <dbReference type="PROSITE" id="PS50928"/>
    </source>
</evidence>
<feature type="transmembrane region" description="Helical" evidence="5">
    <location>
        <begin position="110"/>
        <end position="136"/>
    </location>
</feature>
<evidence type="ECO:0000313" key="7">
    <source>
        <dbReference type="EMBL" id="SHI98524.1"/>
    </source>
</evidence>
<reference evidence="7 8" key="1">
    <citation type="submission" date="2016-11" db="EMBL/GenBank/DDBJ databases">
        <authorList>
            <person name="Jaros S."/>
            <person name="Januszkiewicz K."/>
            <person name="Wedrychowicz H."/>
        </authorList>
    </citation>
    <scope>NUCLEOTIDE SEQUENCE [LARGE SCALE GENOMIC DNA]</scope>
    <source>
        <strain evidence="7 8">DSM 100565</strain>
    </source>
</reference>
<dbReference type="AlphaFoldDB" id="A0A1M6FLH4"/>
<dbReference type="RefSeq" id="WP_073330633.1">
    <property type="nucleotide sequence ID" value="NZ_FQYO01000004.1"/>
</dbReference>
<keyword evidence="8" id="KW-1185">Reference proteome</keyword>
<sequence length="334" mass="35993">MRGYFLFAAKRFLQLAVVVFAGTSAAFLVAHFSPISPVETIIGRVSGQSSFSPTAVESLRATLTELFGYDQPLWQQYLNFWGRFIQGDLGPSLIAFPTPAMELVMRALPWTVGLLTVAIVISWILGNLLGGLAGYFQDNRILKSIGVVAIGIQPIPYYIIAFLLVILFGYVWPVMPISGGFAMSVRPAWSVDFVLSVLWHSLLPAFSLVVAGIGTWFFGMRALVSNIVTEDYVTYADLAGVDRRTVVGGYVMRNALVPQLTALAMALGGIFSGTIITEQVFNYPGLGSLLIRAVNGGDSGLVLAVSCVAVIAVASAIFIIDLLHPLLDPRVRVG</sequence>
<evidence type="ECO:0000256" key="5">
    <source>
        <dbReference type="RuleBase" id="RU363032"/>
    </source>
</evidence>
<dbReference type="InterPro" id="IPR035906">
    <property type="entry name" value="MetI-like_sf"/>
</dbReference>
<proteinExistence type="inferred from homology"/>
<accession>A0A1M6FLH4</accession>
<comment type="subcellular location">
    <subcellularLocation>
        <location evidence="1 5">Cell membrane</location>
        <topology evidence="1 5">Multi-pass membrane protein</topology>
    </subcellularLocation>
</comment>
<keyword evidence="3 5" id="KW-1133">Transmembrane helix</keyword>
<dbReference type="GO" id="GO:0055085">
    <property type="term" value="P:transmembrane transport"/>
    <property type="evidence" value="ECO:0007669"/>
    <property type="project" value="InterPro"/>
</dbReference>
<dbReference type="EMBL" id="FQYO01000004">
    <property type="protein sequence ID" value="SHI98524.1"/>
    <property type="molecule type" value="Genomic_DNA"/>
</dbReference>
<keyword evidence="4 5" id="KW-0472">Membrane</keyword>
<dbReference type="PROSITE" id="PS50928">
    <property type="entry name" value="ABC_TM1"/>
    <property type="match status" value="1"/>
</dbReference>
<feature type="transmembrane region" description="Helical" evidence="5">
    <location>
        <begin position="12"/>
        <end position="32"/>
    </location>
</feature>
<organism evidence="7 8">
    <name type="scientific">Wenxinia saemankumensis</name>
    <dbReference type="NCBI Taxonomy" id="1447782"/>
    <lineage>
        <taxon>Bacteria</taxon>
        <taxon>Pseudomonadati</taxon>
        <taxon>Pseudomonadota</taxon>
        <taxon>Alphaproteobacteria</taxon>
        <taxon>Rhodobacterales</taxon>
        <taxon>Roseobacteraceae</taxon>
        <taxon>Wenxinia</taxon>
    </lineage>
</organism>
<gene>
    <name evidence="7" type="ORF">SAMN05444417_2387</name>
</gene>